<accession>A0ABS3DMC0</accession>
<dbReference type="RefSeq" id="WP_207057139.1">
    <property type="nucleotide sequence ID" value="NZ_JAFIMU010000012.1"/>
</dbReference>
<reference evidence="1 2" key="1">
    <citation type="submission" date="2021-02" db="EMBL/GenBank/DDBJ databases">
        <title>De Novo genome assembly of isolated myxobacteria.</title>
        <authorList>
            <person name="Stevens D.C."/>
        </authorList>
    </citation>
    <scope>NUCLEOTIDE SEQUENCE [LARGE SCALE GENOMIC DNA]</scope>
    <source>
        <strain evidence="1 2">ATCC 29039</strain>
    </source>
</reference>
<protein>
    <submittedName>
        <fullName evidence="1">Uncharacterized protein</fullName>
    </submittedName>
</protein>
<dbReference type="Proteomes" id="UP000664052">
    <property type="component" value="Unassembled WGS sequence"/>
</dbReference>
<name>A0ABS3DMC0_9BACT</name>
<sequence length="45" mass="4816">MGARIRNQVFRPLLLAKQTSPIARETLVSGVAHKVGTEQGIGNVT</sequence>
<comment type="caution">
    <text evidence="1">The sequence shown here is derived from an EMBL/GenBank/DDBJ whole genome shotgun (WGS) entry which is preliminary data.</text>
</comment>
<evidence type="ECO:0000313" key="1">
    <source>
        <dbReference type="EMBL" id="MBN8232474.1"/>
    </source>
</evidence>
<evidence type="ECO:0000313" key="2">
    <source>
        <dbReference type="Proteomes" id="UP000664052"/>
    </source>
</evidence>
<dbReference type="EMBL" id="JAFIMU010000012">
    <property type="protein sequence ID" value="MBN8232474.1"/>
    <property type="molecule type" value="Genomic_DNA"/>
</dbReference>
<keyword evidence="2" id="KW-1185">Reference proteome</keyword>
<organism evidence="1 2">
    <name type="scientific">Corallococcus macrosporus</name>
    <dbReference type="NCBI Taxonomy" id="35"/>
    <lineage>
        <taxon>Bacteria</taxon>
        <taxon>Pseudomonadati</taxon>
        <taxon>Myxococcota</taxon>
        <taxon>Myxococcia</taxon>
        <taxon>Myxococcales</taxon>
        <taxon>Cystobacterineae</taxon>
        <taxon>Myxococcaceae</taxon>
        <taxon>Corallococcus</taxon>
    </lineage>
</organism>
<proteinExistence type="predicted"/>
<gene>
    <name evidence="1" type="ORF">JYK02_33660</name>
</gene>